<dbReference type="PANTHER" id="PTHR30273:SF2">
    <property type="entry name" value="PROTEIN FECR"/>
    <property type="match status" value="1"/>
</dbReference>
<keyword evidence="1" id="KW-0812">Transmembrane</keyword>
<evidence type="ECO:0000313" key="3">
    <source>
        <dbReference type="EMBL" id="OIS92861.1"/>
    </source>
</evidence>
<keyword evidence="1" id="KW-0472">Membrane</keyword>
<dbReference type="PANTHER" id="PTHR30273">
    <property type="entry name" value="PERIPLASMIC SIGNAL SENSOR AND SIGMA FACTOR ACTIVATOR FECR-RELATED"/>
    <property type="match status" value="1"/>
</dbReference>
<evidence type="ECO:0000259" key="2">
    <source>
        <dbReference type="Pfam" id="PF04773"/>
    </source>
</evidence>
<accession>A0A1J6HIN3</accession>
<gene>
    <name evidence="3" type="ORF">BLA27_14340</name>
</gene>
<dbReference type="InterPro" id="IPR012373">
    <property type="entry name" value="Ferrdict_sens_TM"/>
</dbReference>
<sequence>MQIHKMKSEAAPRRHRRPHQYVWAAATVLAICLAVVLRTSFNIWLTADYTTSTAQIRNIRLEDGSIVHLGADSAIEIAFEPEMRRIQLLSGEAYFEVEPNPMRPFKVEARNVETTVLGTAFDVRLMSDGVTVAVNRGRVGVVGSRRRPVLDAPLEAGDWVHVDRNGQVERGNDEPELVASWRTGMLVVKNRPISEVVDEIRRHYRGKIILAENELGGQRITGVYDLRKPVDALRAAVQVHGANVRQISPWMAIVSSY</sequence>
<dbReference type="Gene3D" id="3.55.50.30">
    <property type="match status" value="1"/>
</dbReference>
<dbReference type="Proteomes" id="UP000182985">
    <property type="component" value="Unassembled WGS sequence"/>
</dbReference>
<dbReference type="Gene3D" id="2.60.120.1440">
    <property type="match status" value="1"/>
</dbReference>
<feature type="transmembrane region" description="Helical" evidence="1">
    <location>
        <begin position="21"/>
        <end position="45"/>
    </location>
</feature>
<name>A0A1J6HIN3_9HYPH</name>
<organism evidence="3 4">
    <name type="scientific">Brucella cytisi</name>
    <dbReference type="NCBI Taxonomy" id="407152"/>
    <lineage>
        <taxon>Bacteria</taxon>
        <taxon>Pseudomonadati</taxon>
        <taxon>Pseudomonadota</taxon>
        <taxon>Alphaproteobacteria</taxon>
        <taxon>Hyphomicrobiales</taxon>
        <taxon>Brucellaceae</taxon>
        <taxon>Brucella/Ochrobactrum group</taxon>
        <taxon>Brucella</taxon>
    </lineage>
</organism>
<keyword evidence="4" id="KW-1185">Reference proteome</keyword>
<comment type="caution">
    <text evidence="3">The sequence shown here is derived from an EMBL/GenBank/DDBJ whole genome shotgun (WGS) entry which is preliminary data.</text>
</comment>
<dbReference type="InterPro" id="IPR006860">
    <property type="entry name" value="FecR"/>
</dbReference>
<dbReference type="RefSeq" id="WP_071632329.1">
    <property type="nucleotide sequence ID" value="NZ_MOEC01000013.1"/>
</dbReference>
<proteinExistence type="predicted"/>
<dbReference type="AlphaFoldDB" id="A0A1J6HIN3"/>
<evidence type="ECO:0000256" key="1">
    <source>
        <dbReference type="SAM" id="Phobius"/>
    </source>
</evidence>
<dbReference type="OrthoDB" id="636724at2"/>
<protein>
    <recommendedName>
        <fullName evidence="2">FecR protein domain-containing protein</fullName>
    </recommendedName>
</protein>
<feature type="domain" description="FecR protein" evidence="2">
    <location>
        <begin position="48"/>
        <end position="139"/>
    </location>
</feature>
<keyword evidence="1" id="KW-1133">Transmembrane helix</keyword>
<reference evidence="3 4" key="1">
    <citation type="submission" date="2016-10" db="EMBL/GenBank/DDBJ databases">
        <title>The Draft Genome Sequence of the Potato Rhizosphere Bacteria Ochrobactrum sp. IPA7.2.</title>
        <authorList>
            <person name="Gogoleva N.E."/>
            <person name="Khlopko Y.A."/>
            <person name="Burygin G.L."/>
            <person name="Plotnikov A.O."/>
        </authorList>
    </citation>
    <scope>NUCLEOTIDE SEQUENCE [LARGE SCALE GENOMIC DNA]</scope>
    <source>
        <strain evidence="3 4">IPA7.2</strain>
    </source>
</reference>
<dbReference type="Pfam" id="PF04773">
    <property type="entry name" value="FecR"/>
    <property type="match status" value="1"/>
</dbReference>
<dbReference type="GO" id="GO:0016989">
    <property type="term" value="F:sigma factor antagonist activity"/>
    <property type="evidence" value="ECO:0007669"/>
    <property type="project" value="TreeGrafter"/>
</dbReference>
<dbReference type="EMBL" id="MOEC01000013">
    <property type="protein sequence ID" value="OIS92861.1"/>
    <property type="molecule type" value="Genomic_DNA"/>
</dbReference>
<evidence type="ECO:0000313" key="4">
    <source>
        <dbReference type="Proteomes" id="UP000182985"/>
    </source>
</evidence>